<accession>E8V0L1</accession>
<evidence type="ECO:0000256" key="3">
    <source>
        <dbReference type="ARBA" id="ARBA00023098"/>
    </source>
</evidence>
<evidence type="ECO:0000313" key="6">
    <source>
        <dbReference type="Proteomes" id="UP000006844"/>
    </source>
</evidence>
<feature type="domain" description="Dienelactone hydrolase" evidence="4">
    <location>
        <begin position="158"/>
        <end position="282"/>
    </location>
</feature>
<keyword evidence="1" id="KW-0378">Hydrolase</keyword>
<keyword evidence="3" id="KW-0443">Lipid metabolism</keyword>
<sequence>MWFHAKAYLAVLMLRFRIDVIKGGQFLAMRFYLLLLYLLTTELAHAFGPSSFRFSTKPGPYTVGFRVAYQYDNSRTYNALTDVNGTLANKSGARPLQTLIWYPAHLAPRASAMTYGDYLSLFVSEDSFTLTSSEAASVLKKNLHDYQVDADPQARMRAIKDAPTQRGKFPLVIYAPSFSGPAFENADICEYLASYGYIVMASPSIGADSFDMTGGIPGAETQAKDISFEIGFSSSIPEVDSSHIAVLGYSWGGLSNFFAAAKDDRIKALLAFDGSARYFPSLLSKSGYVQPKDMTIPMLFFTRGEIPLEELVGADVSASVLNEMAHSDVYIVRMHNMRHGEFDSMKQRSPAYWTRHPSAEYSPEETSESYNWVGRYTLAFLDWTFRQDQHAHQFLTNSPAANGVPGHMLAVQFNPKKEDQPSTQKP</sequence>
<name>E8V0L1_TERSS</name>
<dbReference type="PANTHER" id="PTHR10272:SF0">
    <property type="entry name" value="PLATELET-ACTIVATING FACTOR ACETYLHYDROLASE"/>
    <property type="match status" value="1"/>
</dbReference>
<evidence type="ECO:0000256" key="1">
    <source>
        <dbReference type="ARBA" id="ARBA00022801"/>
    </source>
</evidence>
<dbReference type="eggNOG" id="COG0412">
    <property type="taxonomic scope" value="Bacteria"/>
</dbReference>
<dbReference type="Gene3D" id="3.40.50.1820">
    <property type="entry name" value="alpha/beta hydrolase"/>
    <property type="match status" value="2"/>
</dbReference>
<dbReference type="PANTHER" id="PTHR10272">
    <property type="entry name" value="PLATELET-ACTIVATING FACTOR ACETYLHYDROLASE"/>
    <property type="match status" value="1"/>
</dbReference>
<keyword evidence="6" id="KW-1185">Reference proteome</keyword>
<dbReference type="InterPro" id="IPR029058">
    <property type="entry name" value="AB_hydrolase_fold"/>
</dbReference>
<gene>
    <name evidence="5" type="ordered locus">AciPR4_0236</name>
</gene>
<dbReference type="GO" id="GO:0003847">
    <property type="term" value="F:1-alkyl-2-acetylglycerophosphocholine esterase activity"/>
    <property type="evidence" value="ECO:0007669"/>
    <property type="project" value="TreeGrafter"/>
</dbReference>
<dbReference type="SUPFAM" id="SSF53474">
    <property type="entry name" value="alpha/beta-Hydrolases"/>
    <property type="match status" value="1"/>
</dbReference>
<dbReference type="HOGENOM" id="CLU_040520_0_0_0"/>
<dbReference type="InterPro" id="IPR002925">
    <property type="entry name" value="Dienelactn_hydro"/>
</dbReference>
<dbReference type="Pfam" id="PF01738">
    <property type="entry name" value="DLH"/>
    <property type="match status" value="1"/>
</dbReference>
<protein>
    <submittedName>
        <fullName evidence="5">TPR repeat-containing protein</fullName>
    </submittedName>
</protein>
<evidence type="ECO:0000313" key="5">
    <source>
        <dbReference type="EMBL" id="ADV81074.1"/>
    </source>
</evidence>
<organism evidence="5 6">
    <name type="scientific">Terriglobus saanensis (strain ATCC BAA-1853 / DSM 23119 / SP1PR4)</name>
    <dbReference type="NCBI Taxonomy" id="401053"/>
    <lineage>
        <taxon>Bacteria</taxon>
        <taxon>Pseudomonadati</taxon>
        <taxon>Acidobacteriota</taxon>
        <taxon>Terriglobia</taxon>
        <taxon>Terriglobales</taxon>
        <taxon>Acidobacteriaceae</taxon>
        <taxon>Terriglobus</taxon>
    </lineage>
</organism>
<keyword evidence="2" id="KW-0442">Lipid degradation</keyword>
<dbReference type="GO" id="GO:0016042">
    <property type="term" value="P:lipid catabolic process"/>
    <property type="evidence" value="ECO:0007669"/>
    <property type="project" value="UniProtKB-KW"/>
</dbReference>
<dbReference type="KEGG" id="tsa:AciPR4_0236"/>
<evidence type="ECO:0000259" key="4">
    <source>
        <dbReference type="Pfam" id="PF01738"/>
    </source>
</evidence>
<reference evidence="5 6" key="1">
    <citation type="journal article" date="2012" name="Stand. Genomic Sci.">
        <title>Complete genome sequence of Terriglobus saanensis type strain SP1PR4(T), an Acidobacteria from tundra soil.</title>
        <authorList>
            <person name="Rawat S.R."/>
            <person name="Mannisto M.K."/>
            <person name="Starovoytov V."/>
            <person name="Goodwin L."/>
            <person name="Nolan M."/>
            <person name="Hauser L."/>
            <person name="Land M."/>
            <person name="Davenport K.W."/>
            <person name="Woyke T."/>
            <person name="Haggblom M.M."/>
        </authorList>
    </citation>
    <scope>NUCLEOTIDE SEQUENCE</scope>
    <source>
        <strain evidence="6">ATCC BAA-1853 / DSM 23119 / SP1PR4</strain>
    </source>
</reference>
<dbReference type="EMBL" id="CP002467">
    <property type="protein sequence ID" value="ADV81074.1"/>
    <property type="molecule type" value="Genomic_DNA"/>
</dbReference>
<evidence type="ECO:0000256" key="2">
    <source>
        <dbReference type="ARBA" id="ARBA00022963"/>
    </source>
</evidence>
<dbReference type="AlphaFoldDB" id="E8V0L1"/>
<dbReference type="Proteomes" id="UP000006844">
    <property type="component" value="Chromosome"/>
</dbReference>
<proteinExistence type="predicted"/>